<reference evidence="6" key="1">
    <citation type="journal article" date="2012" name="Stand. Genomic Sci.">
        <title>Genome sequence of strain HIMB624, a cultured representative from the OM43 clade of marine Betaproteobacteria.</title>
        <authorList>
            <person name="Huggett M.J."/>
            <person name="Hayakawa D.H."/>
            <person name="Rappe M.S."/>
        </authorList>
    </citation>
    <scope>NUCLEOTIDE SEQUENCE [LARGE SCALE GENOMIC DNA]</scope>
    <source>
        <strain evidence="6">KB13</strain>
    </source>
</reference>
<sequence>MIINEHQREHINNDCIEILENKTHDLVFLKNTKIVIIGGTGFLGSWIAELVLVLNLKHSFSIKLYIIANDIDNFKESKQHLCNHSFIELINSDVRSLIDLPSDADYIINAASSPDTRIHASKPFDTASIISDGIIKILNACLRLSNLRKIIHLSSGLIANPINKMQGISEKSSNIFDFKNDSSNIYQCSKIYSEALCNSARSQLRLPITILRPFNFMGPYQKLSSPWAHTSLLNDAINSRILNIKGDGEIVRSYLYGADAAFWTLKFLVSGNIGGVYNIGSDQPISLKELAKKISYHSGLSDKIKINHFLDNTKINKYFYPDLTLIKKEFSLTVTIPIDDSIKKTISWHRLK</sequence>
<dbReference type="SUPFAM" id="SSF51735">
    <property type="entry name" value="NAD(P)-binding Rossmann-fold domains"/>
    <property type="match status" value="1"/>
</dbReference>
<dbReference type="HOGENOM" id="CLU_007383_4_0_4"/>
<feature type="transmembrane region" description="Helical" evidence="3">
    <location>
        <begin position="34"/>
        <end position="56"/>
    </location>
</feature>
<dbReference type="Gene3D" id="3.40.50.720">
    <property type="entry name" value="NAD(P)-binding Rossmann-like Domain"/>
    <property type="match status" value="1"/>
</dbReference>
<dbReference type="eggNOG" id="COG0451">
    <property type="taxonomic scope" value="Bacteria"/>
</dbReference>
<organism evidence="5 6">
    <name type="scientific">beta proteobacterium KB13</name>
    <dbReference type="NCBI Taxonomy" id="314607"/>
    <lineage>
        <taxon>Bacteria</taxon>
        <taxon>Pseudomonadati</taxon>
        <taxon>Pseudomonadota</taxon>
        <taxon>Betaproteobacteria</taxon>
        <taxon>Nitrosomonadales</taxon>
        <taxon>OM43 clade</taxon>
    </lineage>
</organism>
<dbReference type="AlphaFoldDB" id="B6BTH9"/>
<evidence type="ECO:0000313" key="6">
    <source>
        <dbReference type="Proteomes" id="UP000004188"/>
    </source>
</evidence>
<keyword evidence="3" id="KW-0812">Transmembrane</keyword>
<keyword evidence="3" id="KW-1133">Transmembrane helix</keyword>
<dbReference type="Pfam" id="PF01370">
    <property type="entry name" value="Epimerase"/>
    <property type="match status" value="1"/>
</dbReference>
<protein>
    <submittedName>
        <fullName evidence="5">Putative dTDP-glucose 4-6-dehydratase</fullName>
    </submittedName>
</protein>
<dbReference type="PANTHER" id="PTHR43000">
    <property type="entry name" value="DTDP-D-GLUCOSE 4,6-DEHYDRATASE-RELATED"/>
    <property type="match status" value="1"/>
</dbReference>
<dbReference type="EMBL" id="DS995299">
    <property type="protein sequence ID" value="EDZ64035.1"/>
    <property type="molecule type" value="Genomic_DNA"/>
</dbReference>
<accession>B6BTH9</accession>
<evidence type="ECO:0000256" key="2">
    <source>
        <dbReference type="ARBA" id="ARBA00007637"/>
    </source>
</evidence>
<keyword evidence="6" id="KW-1185">Reference proteome</keyword>
<name>B6BTH9_9PROT</name>
<dbReference type="STRING" id="314607.KB13_167"/>
<feature type="domain" description="NAD-dependent epimerase/dehydratase" evidence="4">
    <location>
        <begin position="34"/>
        <end position="280"/>
    </location>
</feature>
<keyword evidence="3" id="KW-0472">Membrane</keyword>
<evidence type="ECO:0000256" key="1">
    <source>
        <dbReference type="ARBA" id="ARBA00005125"/>
    </source>
</evidence>
<comment type="pathway">
    <text evidence="1">Bacterial outer membrane biogenesis; LPS O-antigen biosynthesis.</text>
</comment>
<dbReference type="InterPro" id="IPR001509">
    <property type="entry name" value="Epimerase_deHydtase"/>
</dbReference>
<dbReference type="Proteomes" id="UP000004188">
    <property type="component" value="Unassembled WGS sequence"/>
</dbReference>
<evidence type="ECO:0000313" key="5">
    <source>
        <dbReference type="EMBL" id="EDZ64035.1"/>
    </source>
</evidence>
<proteinExistence type="inferred from homology"/>
<evidence type="ECO:0000256" key="3">
    <source>
        <dbReference type="SAM" id="Phobius"/>
    </source>
</evidence>
<evidence type="ECO:0000259" key="4">
    <source>
        <dbReference type="Pfam" id="PF01370"/>
    </source>
</evidence>
<gene>
    <name evidence="5" type="ORF">KB13_167</name>
</gene>
<dbReference type="InterPro" id="IPR036291">
    <property type="entry name" value="NAD(P)-bd_dom_sf"/>
</dbReference>
<comment type="similarity">
    <text evidence="2">Belongs to the NAD(P)-dependent epimerase/dehydratase family.</text>
</comment>